<keyword evidence="7" id="KW-1185">Reference proteome</keyword>
<dbReference type="KEGG" id="sedi:EBB79_16690"/>
<organism evidence="6 7">
    <name type="scientific">Parasedimentitalea marina</name>
    <dbReference type="NCBI Taxonomy" id="2483033"/>
    <lineage>
        <taxon>Bacteria</taxon>
        <taxon>Pseudomonadati</taxon>
        <taxon>Pseudomonadota</taxon>
        <taxon>Alphaproteobacteria</taxon>
        <taxon>Rhodobacterales</taxon>
        <taxon>Paracoccaceae</taxon>
        <taxon>Parasedimentitalea</taxon>
    </lineage>
</organism>
<evidence type="ECO:0000256" key="3">
    <source>
        <dbReference type="ARBA" id="ARBA00022833"/>
    </source>
</evidence>
<feature type="domain" description="CENP-V/GFA" evidence="5">
    <location>
        <begin position="5"/>
        <end position="138"/>
    </location>
</feature>
<evidence type="ECO:0000256" key="2">
    <source>
        <dbReference type="ARBA" id="ARBA00022723"/>
    </source>
</evidence>
<dbReference type="Pfam" id="PF04828">
    <property type="entry name" value="GFA"/>
    <property type="match status" value="1"/>
</dbReference>
<dbReference type="GO" id="GO:0016846">
    <property type="term" value="F:carbon-sulfur lyase activity"/>
    <property type="evidence" value="ECO:0007669"/>
    <property type="project" value="InterPro"/>
</dbReference>
<comment type="similarity">
    <text evidence="1">Belongs to the Gfa family.</text>
</comment>
<dbReference type="GO" id="GO:0046872">
    <property type="term" value="F:metal ion binding"/>
    <property type="evidence" value="ECO:0007669"/>
    <property type="project" value="UniProtKB-KW"/>
</dbReference>
<dbReference type="InterPro" id="IPR011057">
    <property type="entry name" value="Mss4-like_sf"/>
</dbReference>
<dbReference type="InterPro" id="IPR006913">
    <property type="entry name" value="CENP-V/GFA"/>
</dbReference>
<sequence>MSPGHSGRCLCGKVSFDTGTDPLWITICFCQFCQRATGSDRMIEPIFERAGFTFTKDSPSVYTLISDGSGKRIHVHFCKECGTKLALTFERWPDRIGVYVGTLDDPASISATKENSKYIFVSEARRGTILPPGVKIFDRHATANDGTLIEPAIYTSSFVVGAQTARRCRPGERLTGAELTLPS</sequence>
<dbReference type="PANTHER" id="PTHR33337">
    <property type="entry name" value="GFA DOMAIN-CONTAINING PROTEIN"/>
    <property type="match status" value="1"/>
</dbReference>
<dbReference type="OrthoDB" id="9807246at2"/>
<evidence type="ECO:0000313" key="7">
    <source>
        <dbReference type="Proteomes" id="UP000283063"/>
    </source>
</evidence>
<dbReference type="PROSITE" id="PS51891">
    <property type="entry name" value="CENP_V_GFA"/>
    <property type="match status" value="1"/>
</dbReference>
<name>A0A3T0N5V3_9RHOB</name>
<reference evidence="6 7" key="1">
    <citation type="submission" date="2018-10" db="EMBL/GenBank/DDBJ databases">
        <title>Parasedimentitalea marina sp. nov., a psychrophilic bacterium isolated from deep seawater of the New Britain Trench.</title>
        <authorList>
            <person name="Cao J."/>
        </authorList>
    </citation>
    <scope>NUCLEOTIDE SEQUENCE [LARGE SCALE GENOMIC DNA]</scope>
    <source>
        <strain evidence="6 7">W43</strain>
    </source>
</reference>
<evidence type="ECO:0000256" key="1">
    <source>
        <dbReference type="ARBA" id="ARBA00005495"/>
    </source>
</evidence>
<keyword evidence="2" id="KW-0479">Metal-binding</keyword>
<gene>
    <name evidence="6" type="ORF">EBB79_16690</name>
</gene>
<dbReference type="Proteomes" id="UP000283063">
    <property type="component" value="Chromosome"/>
</dbReference>
<evidence type="ECO:0000313" key="6">
    <source>
        <dbReference type="EMBL" id="AZV79352.1"/>
    </source>
</evidence>
<dbReference type="PANTHER" id="PTHR33337:SF40">
    <property type="entry name" value="CENP-V_GFA DOMAIN-CONTAINING PROTEIN-RELATED"/>
    <property type="match status" value="1"/>
</dbReference>
<dbReference type="SUPFAM" id="SSF51316">
    <property type="entry name" value="Mss4-like"/>
    <property type="match status" value="1"/>
</dbReference>
<evidence type="ECO:0000259" key="5">
    <source>
        <dbReference type="PROSITE" id="PS51891"/>
    </source>
</evidence>
<dbReference type="EMBL" id="CP033219">
    <property type="protein sequence ID" value="AZV79352.1"/>
    <property type="molecule type" value="Genomic_DNA"/>
</dbReference>
<dbReference type="Gene3D" id="3.90.1590.10">
    <property type="entry name" value="glutathione-dependent formaldehyde- activating enzyme (gfa)"/>
    <property type="match status" value="1"/>
</dbReference>
<protein>
    <submittedName>
        <fullName evidence="6">GFA family protein</fullName>
    </submittedName>
</protein>
<keyword evidence="4" id="KW-0456">Lyase</keyword>
<keyword evidence="3" id="KW-0862">Zinc</keyword>
<evidence type="ECO:0000256" key="4">
    <source>
        <dbReference type="ARBA" id="ARBA00023239"/>
    </source>
</evidence>
<proteinExistence type="inferred from homology"/>
<dbReference type="AlphaFoldDB" id="A0A3T0N5V3"/>
<accession>A0A3T0N5V3</accession>